<dbReference type="PANTHER" id="PTHR37810">
    <property type="entry name" value="IMMUNITY PROTEIN SDPI"/>
    <property type="match status" value="1"/>
</dbReference>
<evidence type="ECO:0000313" key="3">
    <source>
        <dbReference type="EMBL" id="MBF9237036.1"/>
    </source>
</evidence>
<feature type="transmembrane region" description="Helical" evidence="1">
    <location>
        <begin position="53"/>
        <end position="71"/>
    </location>
</feature>
<feature type="transmembrane region" description="Helical" evidence="1">
    <location>
        <begin position="119"/>
        <end position="137"/>
    </location>
</feature>
<gene>
    <name evidence="3" type="ORF">I2I05_06470</name>
</gene>
<comment type="caution">
    <text evidence="3">The sequence shown here is derived from an EMBL/GenBank/DDBJ whole genome shotgun (WGS) entry which is preliminary data.</text>
</comment>
<dbReference type="Pfam" id="PF07853">
    <property type="entry name" value="DUF1648"/>
    <property type="match status" value="1"/>
</dbReference>
<dbReference type="RefSeq" id="WP_196281399.1">
    <property type="nucleotide sequence ID" value="NZ_JADQDQ010000002.1"/>
</dbReference>
<keyword evidence="1" id="KW-0472">Membrane</keyword>
<organism evidence="3 4">
    <name type="scientific">Hymenobacter jeongseonensis</name>
    <dbReference type="NCBI Taxonomy" id="2791027"/>
    <lineage>
        <taxon>Bacteria</taxon>
        <taxon>Pseudomonadati</taxon>
        <taxon>Bacteroidota</taxon>
        <taxon>Cytophagia</taxon>
        <taxon>Cytophagales</taxon>
        <taxon>Hymenobacteraceae</taxon>
        <taxon>Hymenobacter</taxon>
    </lineage>
</organism>
<dbReference type="PANTHER" id="PTHR37810:SF5">
    <property type="entry name" value="IMMUNITY PROTEIN SDPI"/>
    <property type="match status" value="1"/>
</dbReference>
<reference evidence="3 4" key="1">
    <citation type="submission" date="2020-11" db="EMBL/GenBank/DDBJ databases">
        <authorList>
            <person name="Kim M.K."/>
        </authorList>
    </citation>
    <scope>NUCLEOTIDE SEQUENCE [LARGE SCALE GENOMIC DNA]</scope>
    <source>
        <strain evidence="3 4">BT683</strain>
    </source>
</reference>
<feature type="domain" description="DUF1648" evidence="2">
    <location>
        <begin position="16"/>
        <end position="58"/>
    </location>
</feature>
<keyword evidence="4" id="KW-1185">Reference proteome</keyword>
<dbReference type="InterPro" id="IPR012867">
    <property type="entry name" value="DUF1648"/>
</dbReference>
<accession>A0ABS0IFA6</accession>
<keyword evidence="1" id="KW-1133">Transmembrane helix</keyword>
<dbReference type="Proteomes" id="UP000597617">
    <property type="component" value="Unassembled WGS sequence"/>
</dbReference>
<evidence type="ECO:0000259" key="2">
    <source>
        <dbReference type="Pfam" id="PF07853"/>
    </source>
</evidence>
<sequence length="157" mass="17259">MKKNLLPWQLLTLAALLMPVLYLAYAWPALPEQVPTHFSGSGSANGYTSRGNMWLIAFALPVGIAALLTVLPRLDPKRRFDNSTVNFQKLRLALVAFASSMAGYSIYAALHPAAGNERVVLVLVGLFFALLGNYFTTVQPNYFVGIRTPWTLENSTV</sequence>
<feature type="transmembrane region" description="Helical" evidence="1">
    <location>
        <begin position="92"/>
        <end position="113"/>
    </location>
</feature>
<keyword evidence="1" id="KW-0812">Transmembrane</keyword>
<proteinExistence type="predicted"/>
<evidence type="ECO:0000256" key="1">
    <source>
        <dbReference type="SAM" id="Phobius"/>
    </source>
</evidence>
<evidence type="ECO:0000313" key="4">
    <source>
        <dbReference type="Proteomes" id="UP000597617"/>
    </source>
</evidence>
<dbReference type="EMBL" id="JADQDQ010000002">
    <property type="protein sequence ID" value="MBF9237036.1"/>
    <property type="molecule type" value="Genomic_DNA"/>
</dbReference>
<protein>
    <submittedName>
        <fullName evidence="3">DUF1648 domain-containing protein</fullName>
    </submittedName>
</protein>
<name>A0ABS0IFA6_9BACT</name>